<comment type="caution">
    <text evidence="3">The sequence shown here is derived from an EMBL/GenBank/DDBJ whole genome shotgun (WGS) entry which is preliminary data.</text>
</comment>
<sequence length="681" mass="71059">MSALYSAILDRAAEVPDRIAIDDGRHPVAYAALPARVATIAAVIRQTIGESGAPVGLVMDNGIDWILADLALRSLGVVCVPVPPFFTPAQVEGVLCDAGACAIVEGRAIHWLQHARRPVPIGTAKISYTSGSTGAPKGICLSDSQMLATASAIVSRFGADVAGTHLPLLPLAVLLENVAGLYASLLAGGTYAPRGAAEIGLDRPFQPDVVKIIGAIAATGATSLILVPELLSGIVAVMEATGMRLPALRLVAVGGARVPVNLLERATALGLPVVQGYGLTECGSVVAIEALGDRNRGTTGRSLDHVRVSLAEDGEVLVHGIGHLGRVGAPRRDDGPFATGDIGTLDPAGRLSIVGRKSSMLVTRFGRNVAPEWVEETLRAQPGVAQALVHGDGESALSAIVVPSAPEADITAAIAAANRALPAYARIADWRIAAPFTPSDGTLTTNGRLRRAAILQRETPMPFFDRLVAQTAEARAAMLQVPQLQAGLSGRIDRATYIAYLTQAYHHVSHTVALMREARARLGHSPMLIEALDDYIAEETGHEYWILDDIAAAGGDRDAAVEAGPSAATAAMVAHAYDTIRTGNPAAFFGMVFVLEGTSIAFAQQGAEAVQSSLGLPPEAFRYLTSHGALDQEHMVFFEALMNQIDDPADRAAIVTMANAMFALFGGMFAAIPMEAIDVAA</sequence>
<dbReference type="PANTHER" id="PTHR43767">
    <property type="entry name" value="LONG-CHAIN-FATTY-ACID--COA LIGASE"/>
    <property type="match status" value="1"/>
</dbReference>
<feature type="domain" description="AMP-dependent synthetase/ligase" evidence="2">
    <location>
        <begin position="123"/>
        <end position="315"/>
    </location>
</feature>
<dbReference type="RefSeq" id="WP_147081853.1">
    <property type="nucleotide sequence ID" value="NZ_VOQR01000001.1"/>
</dbReference>
<dbReference type="Gene3D" id="3.30.300.30">
    <property type="match status" value="1"/>
</dbReference>
<keyword evidence="4" id="KW-1185">Reference proteome</keyword>
<dbReference type="InterPro" id="IPR042099">
    <property type="entry name" value="ANL_N_sf"/>
</dbReference>
<organism evidence="3 4">
    <name type="scientific">Sphingomonas ginsenosidivorax</name>
    <dbReference type="NCBI Taxonomy" id="862135"/>
    <lineage>
        <taxon>Bacteria</taxon>
        <taxon>Pseudomonadati</taxon>
        <taxon>Pseudomonadota</taxon>
        <taxon>Alphaproteobacteria</taxon>
        <taxon>Sphingomonadales</taxon>
        <taxon>Sphingomonadaceae</taxon>
        <taxon>Sphingomonas</taxon>
    </lineage>
</organism>
<name>A0A5C6UE25_9SPHN</name>
<dbReference type="SUPFAM" id="SSF48613">
    <property type="entry name" value="Heme oxygenase-like"/>
    <property type="match status" value="1"/>
</dbReference>
<dbReference type="InterPro" id="IPR016084">
    <property type="entry name" value="Haem_Oase-like_multi-hlx"/>
</dbReference>
<dbReference type="EMBL" id="VOQR01000001">
    <property type="protein sequence ID" value="TXC71003.1"/>
    <property type="molecule type" value="Genomic_DNA"/>
</dbReference>
<dbReference type="SMART" id="SM01236">
    <property type="entry name" value="Haem_oxygenase_2"/>
    <property type="match status" value="1"/>
</dbReference>
<dbReference type="InterPro" id="IPR045851">
    <property type="entry name" value="AMP-bd_C_sf"/>
</dbReference>
<dbReference type="Pfam" id="PF00501">
    <property type="entry name" value="AMP-binding"/>
    <property type="match status" value="2"/>
</dbReference>
<protein>
    <submittedName>
        <fullName evidence="3">AMP-binding protein</fullName>
    </submittedName>
</protein>
<dbReference type="InterPro" id="IPR050237">
    <property type="entry name" value="ATP-dep_AMP-bd_enzyme"/>
</dbReference>
<accession>A0A5C6UE25</accession>
<dbReference type="Proteomes" id="UP000321250">
    <property type="component" value="Unassembled WGS sequence"/>
</dbReference>
<evidence type="ECO:0000259" key="2">
    <source>
        <dbReference type="Pfam" id="PF00501"/>
    </source>
</evidence>
<dbReference type="InterPro" id="IPR000873">
    <property type="entry name" value="AMP-dep_synth/lig_dom"/>
</dbReference>
<dbReference type="Gene3D" id="3.40.50.12780">
    <property type="entry name" value="N-terminal domain of ligase-like"/>
    <property type="match status" value="1"/>
</dbReference>
<reference evidence="3 4" key="1">
    <citation type="journal article" date="2013" name="Antonie Van Leeuwenhoek">
        <title>Sphingomonas ginsenosidivorax sp. nov., with the ability to transform ginsenosides.</title>
        <authorList>
            <person name="Jin X.F."/>
            <person name="Kim J.K."/>
            <person name="Liu Q.M."/>
            <person name="Kang M.S."/>
            <person name="He D."/>
            <person name="Jin F.X."/>
            <person name="Kim S.C."/>
            <person name="Im W.T."/>
        </authorList>
    </citation>
    <scope>NUCLEOTIDE SEQUENCE [LARGE SCALE GENOMIC DNA]</scope>
    <source>
        <strain evidence="3 4">KHI67</strain>
    </source>
</reference>
<dbReference type="Gene3D" id="1.20.910.10">
    <property type="entry name" value="Heme oxygenase-like"/>
    <property type="match status" value="1"/>
</dbReference>
<dbReference type="GO" id="GO:0016874">
    <property type="term" value="F:ligase activity"/>
    <property type="evidence" value="ECO:0007669"/>
    <property type="project" value="UniProtKB-KW"/>
</dbReference>
<dbReference type="PROSITE" id="PS00455">
    <property type="entry name" value="AMP_BINDING"/>
    <property type="match status" value="1"/>
</dbReference>
<dbReference type="AlphaFoldDB" id="A0A5C6UE25"/>
<evidence type="ECO:0000313" key="4">
    <source>
        <dbReference type="Proteomes" id="UP000321250"/>
    </source>
</evidence>
<dbReference type="InterPro" id="IPR020845">
    <property type="entry name" value="AMP-binding_CS"/>
</dbReference>
<feature type="domain" description="AMP-dependent synthetase/ligase" evidence="2">
    <location>
        <begin position="11"/>
        <end position="104"/>
    </location>
</feature>
<dbReference type="Pfam" id="PF23562">
    <property type="entry name" value="AMP-binding_C_3"/>
    <property type="match status" value="1"/>
</dbReference>
<evidence type="ECO:0000313" key="3">
    <source>
        <dbReference type="EMBL" id="TXC71003.1"/>
    </source>
</evidence>
<dbReference type="SUPFAM" id="SSF56801">
    <property type="entry name" value="Acetyl-CoA synthetase-like"/>
    <property type="match status" value="1"/>
</dbReference>
<dbReference type="OrthoDB" id="9803968at2"/>
<gene>
    <name evidence="3" type="ORF">FSB78_08605</name>
</gene>
<dbReference type="Pfam" id="PF14518">
    <property type="entry name" value="Haem_oxygenas_2"/>
    <property type="match status" value="1"/>
</dbReference>
<proteinExistence type="predicted"/>
<evidence type="ECO:0000256" key="1">
    <source>
        <dbReference type="ARBA" id="ARBA00022598"/>
    </source>
</evidence>
<dbReference type="PANTHER" id="PTHR43767:SF8">
    <property type="entry name" value="LONG-CHAIN-FATTY-ACID--COA LIGASE"/>
    <property type="match status" value="1"/>
</dbReference>
<keyword evidence="1" id="KW-0436">Ligase</keyword>